<comment type="caution">
    <text evidence="1">The sequence shown here is derived from an EMBL/GenBank/DDBJ whole genome shotgun (WGS) entry which is preliminary data.</text>
</comment>
<protein>
    <submittedName>
        <fullName evidence="1">AAA family ATPase</fullName>
    </submittedName>
</protein>
<dbReference type="Proteomes" id="UP000786185">
    <property type="component" value="Unassembled WGS sequence"/>
</dbReference>
<evidence type="ECO:0000313" key="1">
    <source>
        <dbReference type="EMBL" id="MBF4436790.1"/>
    </source>
</evidence>
<name>A0AAW4BF89_VIBAN</name>
<dbReference type="AlphaFoldDB" id="A0AAW4BF89"/>
<gene>
    <name evidence="1" type="ORF">ERJ77_20315</name>
</gene>
<reference evidence="1" key="1">
    <citation type="journal article" date="2021" name="PeerJ">
        <title>Analysis of 44 Vibrio anguillarum genomes reveals high genetic diversity.</title>
        <authorList>
            <person name="Hansen M.J."/>
            <person name="Dalsgaard I."/>
        </authorList>
    </citation>
    <scope>NUCLEOTIDE SEQUENCE</scope>
    <source>
        <strain evidence="1">850617-1/1</strain>
    </source>
</reference>
<dbReference type="Gene3D" id="1.10.10.2220">
    <property type="match status" value="1"/>
</dbReference>
<accession>A0AAW4BF89</accession>
<dbReference type="EMBL" id="SCLC01000366">
    <property type="protein sequence ID" value="MBF4436790.1"/>
    <property type="molecule type" value="Genomic_DNA"/>
</dbReference>
<proteinExistence type="predicted"/>
<feature type="non-terminal residue" evidence="1">
    <location>
        <position position="95"/>
    </location>
</feature>
<evidence type="ECO:0000313" key="2">
    <source>
        <dbReference type="Proteomes" id="UP000786185"/>
    </source>
</evidence>
<organism evidence="1 2">
    <name type="scientific">Vibrio anguillarum</name>
    <name type="common">Listonella anguillarum</name>
    <dbReference type="NCBI Taxonomy" id="55601"/>
    <lineage>
        <taxon>Bacteria</taxon>
        <taxon>Pseudomonadati</taxon>
        <taxon>Pseudomonadota</taxon>
        <taxon>Gammaproteobacteria</taxon>
        <taxon>Vibrionales</taxon>
        <taxon>Vibrionaceae</taxon>
        <taxon>Vibrio</taxon>
    </lineage>
</organism>
<sequence>NPYTLMGFGLSFSAIEDIIKVTNFKTDVAQDDPRRLSAALEMAIRKEIEKGHTYTTHANVRPYLNKLLKDKVLVTQAFQSGHDKAQYILNPDTGT</sequence>
<feature type="non-terminal residue" evidence="1">
    <location>
        <position position="1"/>
    </location>
</feature>